<sequence length="198" mass="22121">MRNLCYRMAGITVLAAVTASAPALADTTSATCEFYHKGDKKSEASGPCQFSQRQGYVDIRLRNGSQYNLSPHGEANHFRDQKGHKVKRRNDGDTQVYKWEERAIHVHFHGGSHSGHDYHSGHHSNGNTPQDLKDLVGARGGMAEDQLRNRGYVLANSSKSGKDVYSNWRHRHGGQCVSIHTVDGHYRSIVYAPQFDCE</sequence>
<evidence type="ECO:0000256" key="2">
    <source>
        <dbReference type="SAM" id="SignalP"/>
    </source>
</evidence>
<evidence type="ECO:0000313" key="4">
    <source>
        <dbReference type="Proteomes" id="UP000323708"/>
    </source>
</evidence>
<feature type="region of interest" description="Disordered" evidence="1">
    <location>
        <begin position="112"/>
        <end position="131"/>
    </location>
</feature>
<feature type="chain" id="PRO_5022781418" evidence="2">
    <location>
        <begin position="26"/>
        <end position="198"/>
    </location>
</feature>
<dbReference type="Proteomes" id="UP000323708">
    <property type="component" value="Unassembled WGS sequence"/>
</dbReference>
<evidence type="ECO:0000256" key="1">
    <source>
        <dbReference type="SAM" id="MobiDB-lite"/>
    </source>
</evidence>
<name>A0A5B0WZI5_9GAMM</name>
<gene>
    <name evidence="3" type="ORF">F0M18_09775</name>
</gene>
<evidence type="ECO:0000313" key="3">
    <source>
        <dbReference type="EMBL" id="KAA1191815.1"/>
    </source>
</evidence>
<proteinExistence type="predicted"/>
<reference evidence="3 4" key="1">
    <citation type="submission" date="2019-09" db="EMBL/GenBank/DDBJ databases">
        <authorList>
            <person name="Chen X.-Y."/>
        </authorList>
    </citation>
    <scope>NUCLEOTIDE SEQUENCE [LARGE SCALE GENOMIC DNA]</scope>
    <source>
        <strain evidence="3 4">NY5</strain>
    </source>
</reference>
<accession>A0A5B0WZI5</accession>
<protein>
    <submittedName>
        <fullName evidence="3">Uncharacterized protein</fullName>
    </submittedName>
</protein>
<dbReference type="EMBL" id="VTUX01000004">
    <property type="protein sequence ID" value="KAA1191815.1"/>
    <property type="molecule type" value="Genomic_DNA"/>
</dbReference>
<keyword evidence="4" id="KW-1185">Reference proteome</keyword>
<comment type="caution">
    <text evidence="3">The sequence shown here is derived from an EMBL/GenBank/DDBJ whole genome shotgun (WGS) entry which is preliminary data.</text>
</comment>
<feature type="signal peptide" evidence="2">
    <location>
        <begin position="1"/>
        <end position="25"/>
    </location>
</feature>
<dbReference type="RefSeq" id="WP_149611250.1">
    <property type="nucleotide sequence ID" value="NZ_VTUX01000004.1"/>
</dbReference>
<dbReference type="AlphaFoldDB" id="A0A5B0WZI5"/>
<keyword evidence="2" id="KW-0732">Signal</keyword>
<organism evidence="3 4">
    <name type="scientific">Pseudohalioglobus sediminis</name>
    <dbReference type="NCBI Taxonomy" id="2606449"/>
    <lineage>
        <taxon>Bacteria</taxon>
        <taxon>Pseudomonadati</taxon>
        <taxon>Pseudomonadota</taxon>
        <taxon>Gammaproteobacteria</taxon>
        <taxon>Cellvibrionales</taxon>
        <taxon>Halieaceae</taxon>
        <taxon>Pseudohalioglobus</taxon>
    </lineage>
</organism>